<evidence type="ECO:0000313" key="2">
    <source>
        <dbReference type="EMBL" id="VFJ95873.1"/>
    </source>
</evidence>
<protein>
    <submittedName>
        <fullName evidence="4">Uncharacterized protein</fullName>
    </submittedName>
</protein>
<dbReference type="AlphaFoldDB" id="A0A450VDS6"/>
<evidence type="ECO:0000256" key="1">
    <source>
        <dbReference type="SAM" id="MobiDB-lite"/>
    </source>
</evidence>
<organism evidence="4">
    <name type="scientific">Candidatus Kentrum eta</name>
    <dbReference type="NCBI Taxonomy" id="2126337"/>
    <lineage>
        <taxon>Bacteria</taxon>
        <taxon>Pseudomonadati</taxon>
        <taxon>Pseudomonadota</taxon>
        <taxon>Gammaproteobacteria</taxon>
        <taxon>Candidatus Kentrum</taxon>
    </lineage>
</organism>
<evidence type="ECO:0000313" key="3">
    <source>
        <dbReference type="EMBL" id="VFJ97718.1"/>
    </source>
</evidence>
<proteinExistence type="predicted"/>
<feature type="compositionally biased region" description="Basic and acidic residues" evidence="1">
    <location>
        <begin position="37"/>
        <end position="55"/>
    </location>
</feature>
<reference evidence="4" key="1">
    <citation type="submission" date="2019-02" db="EMBL/GenBank/DDBJ databases">
        <authorList>
            <person name="Gruber-Vodicka R. H."/>
            <person name="Seah K. B. B."/>
        </authorList>
    </citation>
    <scope>NUCLEOTIDE SEQUENCE</scope>
    <source>
        <strain evidence="4">BECK_SA2B12</strain>
        <strain evidence="2">BECK_SA2B15</strain>
        <strain evidence="3">BECK_SA2B20</strain>
    </source>
</reference>
<feature type="region of interest" description="Disordered" evidence="1">
    <location>
        <begin position="37"/>
        <end position="104"/>
    </location>
</feature>
<sequence>MLNLLDKAVIEAKTLPESAQNAIGSVLLSDIRKEGGEYGRNWDERVSSPEQRPSRDAIAISGTGRRQGDETASPLPTFSEHPFAMPKDDGDFERAELTPREPDS</sequence>
<gene>
    <name evidence="2" type="ORF">BECKH772A_GA0070896_100939</name>
    <name evidence="3" type="ORF">BECKH772B_GA0070898_101179</name>
    <name evidence="4" type="ORF">BECKH772C_GA0070978_101099</name>
</gene>
<dbReference type="EMBL" id="CAADFG010000093">
    <property type="protein sequence ID" value="VFJ95873.1"/>
    <property type="molecule type" value="Genomic_DNA"/>
</dbReference>
<evidence type="ECO:0000313" key="4">
    <source>
        <dbReference type="EMBL" id="VFK02953.1"/>
    </source>
</evidence>
<feature type="compositionally biased region" description="Basic and acidic residues" evidence="1">
    <location>
        <begin position="86"/>
        <end position="104"/>
    </location>
</feature>
<dbReference type="EMBL" id="CAADFI010000117">
    <property type="protein sequence ID" value="VFJ97718.1"/>
    <property type="molecule type" value="Genomic_DNA"/>
</dbReference>
<accession>A0A450VDS6</accession>
<name>A0A450VDS6_9GAMM</name>
<dbReference type="EMBL" id="CAADFJ010000109">
    <property type="protein sequence ID" value="VFK02953.1"/>
    <property type="molecule type" value="Genomic_DNA"/>
</dbReference>